<dbReference type="AlphaFoldDB" id="A0A7Y3U1F0"/>
<dbReference type="Proteomes" id="UP000588806">
    <property type="component" value="Unassembled WGS sequence"/>
</dbReference>
<evidence type="ECO:0000313" key="1">
    <source>
        <dbReference type="EMBL" id="NOG32479.1"/>
    </source>
</evidence>
<reference evidence="1 2" key="2">
    <citation type="submission" date="2020-06" db="EMBL/GenBank/DDBJ databases">
        <title>Halomonas songnenensis sp. nov., a moderately halophilic bacterium isolated from saline and alkaline soils.</title>
        <authorList>
            <person name="Jiang J."/>
            <person name="Pan Y."/>
        </authorList>
    </citation>
    <scope>NUCLEOTIDE SEQUENCE [LARGE SCALE GENOMIC DNA]</scope>
    <source>
        <strain evidence="1 2">TBZ9</strain>
    </source>
</reference>
<dbReference type="SUPFAM" id="SSF51905">
    <property type="entry name" value="FAD/NAD(P)-binding domain"/>
    <property type="match status" value="1"/>
</dbReference>
<dbReference type="PANTHER" id="PTHR16128:SF5">
    <property type="entry name" value="FAD_NAD(P)-BINDING OXIDOREDUCTASE FAMILY PROTEIN"/>
    <property type="match status" value="1"/>
</dbReference>
<dbReference type="Pfam" id="PF13450">
    <property type="entry name" value="NAD_binding_8"/>
    <property type="match status" value="1"/>
</dbReference>
<name>A0A7Y3U1F0_9GAMM</name>
<sequence length="410" mass="42610">MVSSSSDSVSKPGLSVAIIGNGIAGAAAARQLSLTMPEQLDRITLYEIGRGPGGRASTRKTRAIPALGINHGAPYADITTPEGLELLSSLGDAITPYTGVRCVLDGSTGACQRREQLAGEALITGINGEMAAIAGALMLDDHNARLPRINSAYSTMITGLSRSDGEEAPWILRDKNAEEVGRADWLVVAGSGVAHPRWSDTFGGEPPLVAVASQLADGQLNEALGVIAGQTAAPVLTVLMHCTGDEAEQWQRLAFNDGRVEHHSVLAKISIQPCGPESCSVVLHSTIDYARGNAGVYGASSSAARVGDASSDSAREEAIVDEMLTALGDIPGMPAIEKSRYVLGPLLHRWGNAFPEGQPLPRALSLCPTSRVAFCGDYISTGARMGSCECSLLSGTHAADAIRAQAMGDV</sequence>
<accession>A0A7Y3U1F0</accession>
<dbReference type="Gene3D" id="3.90.660.10">
    <property type="match status" value="1"/>
</dbReference>
<dbReference type="EMBL" id="JABFHI010000005">
    <property type="protein sequence ID" value="NOG32479.1"/>
    <property type="molecule type" value="Genomic_DNA"/>
</dbReference>
<dbReference type="RefSeq" id="WP_171702939.1">
    <property type="nucleotide sequence ID" value="NZ_JABFHI010000005.1"/>
</dbReference>
<comment type="caution">
    <text evidence="1">The sequence shown here is derived from an EMBL/GenBank/DDBJ whole genome shotgun (WGS) entry which is preliminary data.</text>
</comment>
<protein>
    <submittedName>
        <fullName evidence="1">NAD(P)-binding protein</fullName>
    </submittedName>
</protein>
<keyword evidence="2" id="KW-1185">Reference proteome</keyword>
<reference evidence="1 2" key="1">
    <citation type="submission" date="2020-05" db="EMBL/GenBank/DDBJ databases">
        <authorList>
            <person name="Ruan W."/>
            <person name="Jeon C.O."/>
            <person name="Chun B.H."/>
        </authorList>
    </citation>
    <scope>NUCLEOTIDE SEQUENCE [LARGE SCALE GENOMIC DNA]</scope>
    <source>
        <strain evidence="1 2">TBZ9</strain>
    </source>
</reference>
<gene>
    <name evidence="1" type="ORF">HLB35_13245</name>
</gene>
<dbReference type="PANTHER" id="PTHR16128">
    <property type="entry name" value="FAD/NAD(P)-BINDING OXIDOREDUCTASE FAMILY PROTEIN"/>
    <property type="match status" value="1"/>
</dbReference>
<evidence type="ECO:0000313" key="2">
    <source>
        <dbReference type="Proteomes" id="UP000588806"/>
    </source>
</evidence>
<proteinExistence type="predicted"/>
<dbReference type="Gene3D" id="3.50.50.60">
    <property type="entry name" value="FAD/NAD(P)-binding domain"/>
    <property type="match status" value="1"/>
</dbReference>
<dbReference type="InterPro" id="IPR036188">
    <property type="entry name" value="FAD/NAD-bd_sf"/>
</dbReference>
<organism evidence="1 2">
    <name type="scientific">Vreelandella azerica</name>
    <dbReference type="NCBI Taxonomy" id="2732867"/>
    <lineage>
        <taxon>Bacteria</taxon>
        <taxon>Pseudomonadati</taxon>
        <taxon>Pseudomonadota</taxon>
        <taxon>Gammaproteobacteria</taxon>
        <taxon>Oceanospirillales</taxon>
        <taxon>Halomonadaceae</taxon>
        <taxon>Vreelandella</taxon>
    </lineage>
</organism>